<dbReference type="InterPro" id="IPR003749">
    <property type="entry name" value="ThiS/MoaD-like"/>
</dbReference>
<sequence length="80" mass="8066">MRVRFFGAAKAIAGTDNVEIVAGAANLPELIEALGNECGPELAALLPYCRFAVGSAVLDVTSTIPVSGEVVVLPPVSGGI</sequence>
<reference evidence="1 2" key="1">
    <citation type="submission" date="2024-07" db="EMBL/GenBank/DDBJ databases">
        <title>Draft Genome Sequence of Ferrimicrobium acidiphilum Strain YE2023, Isolated from a Pulp of Bioleach Reactor.</title>
        <authorList>
            <person name="Elkina Y.A."/>
            <person name="Bulaeva A.G."/>
            <person name="Beletsky A.V."/>
            <person name="Mardanov A.V."/>
        </authorList>
    </citation>
    <scope>NUCLEOTIDE SEQUENCE [LARGE SCALE GENOMIC DNA]</scope>
    <source>
        <strain evidence="1 2">YE2023</strain>
    </source>
</reference>
<accession>A0ABV3Y002</accession>
<dbReference type="Proteomes" id="UP001560267">
    <property type="component" value="Unassembled WGS sequence"/>
</dbReference>
<keyword evidence="2" id="KW-1185">Reference proteome</keyword>
<evidence type="ECO:0000313" key="1">
    <source>
        <dbReference type="EMBL" id="MEX6428888.1"/>
    </source>
</evidence>
<protein>
    <submittedName>
        <fullName evidence="1">MoaD/ThiS family protein</fullName>
    </submittedName>
</protein>
<organism evidence="1 2">
    <name type="scientific">Ferrimicrobium acidiphilum</name>
    <dbReference type="NCBI Taxonomy" id="121039"/>
    <lineage>
        <taxon>Bacteria</taxon>
        <taxon>Bacillati</taxon>
        <taxon>Actinomycetota</taxon>
        <taxon>Acidimicrobiia</taxon>
        <taxon>Acidimicrobiales</taxon>
        <taxon>Acidimicrobiaceae</taxon>
        <taxon>Ferrimicrobium</taxon>
    </lineage>
</organism>
<dbReference type="InterPro" id="IPR016155">
    <property type="entry name" value="Mopterin_synth/thiamin_S_b"/>
</dbReference>
<gene>
    <name evidence="1" type="ORF">AB6A68_03430</name>
</gene>
<dbReference type="Gene3D" id="3.10.20.30">
    <property type="match status" value="1"/>
</dbReference>
<proteinExistence type="predicted"/>
<dbReference type="InterPro" id="IPR012675">
    <property type="entry name" value="Beta-grasp_dom_sf"/>
</dbReference>
<dbReference type="SUPFAM" id="SSF54285">
    <property type="entry name" value="MoaD/ThiS"/>
    <property type="match status" value="1"/>
</dbReference>
<name>A0ABV3Y002_9ACTN</name>
<dbReference type="RefSeq" id="WP_298386654.1">
    <property type="nucleotide sequence ID" value="NZ_JBFSHR010000007.1"/>
</dbReference>
<evidence type="ECO:0000313" key="2">
    <source>
        <dbReference type="Proteomes" id="UP001560267"/>
    </source>
</evidence>
<dbReference type="Pfam" id="PF02597">
    <property type="entry name" value="ThiS"/>
    <property type="match status" value="1"/>
</dbReference>
<comment type="caution">
    <text evidence="1">The sequence shown here is derived from an EMBL/GenBank/DDBJ whole genome shotgun (WGS) entry which is preliminary data.</text>
</comment>
<dbReference type="EMBL" id="JBFSHR010000007">
    <property type="protein sequence ID" value="MEX6428888.1"/>
    <property type="molecule type" value="Genomic_DNA"/>
</dbReference>